<dbReference type="SUPFAM" id="SSF54909">
    <property type="entry name" value="Dimeric alpha+beta barrel"/>
    <property type="match status" value="1"/>
</dbReference>
<dbReference type="InterPro" id="IPR011008">
    <property type="entry name" value="Dimeric_a/b-barrel"/>
</dbReference>
<protein>
    <submittedName>
        <fullName evidence="2">Antibiotic biosynthesis monooxygenase</fullName>
    </submittedName>
</protein>
<feature type="domain" description="ABM" evidence="1">
    <location>
        <begin position="10"/>
        <end position="98"/>
    </location>
</feature>
<dbReference type="Pfam" id="PF03992">
    <property type="entry name" value="ABM"/>
    <property type="match status" value="1"/>
</dbReference>
<dbReference type="PROSITE" id="PS51725">
    <property type="entry name" value="ABM"/>
    <property type="match status" value="1"/>
</dbReference>
<evidence type="ECO:0000313" key="2">
    <source>
        <dbReference type="EMBL" id="WNZ24122.1"/>
    </source>
</evidence>
<gene>
    <name evidence="2" type="ORF">HJG54_15480</name>
</gene>
<dbReference type="InterPro" id="IPR007138">
    <property type="entry name" value="ABM_dom"/>
</dbReference>
<dbReference type="EMBL" id="CP053586">
    <property type="protein sequence ID" value="WNZ24122.1"/>
    <property type="molecule type" value="Genomic_DNA"/>
</dbReference>
<reference evidence="2" key="1">
    <citation type="submission" date="2020-05" db="EMBL/GenBank/DDBJ databases">
        <authorList>
            <person name="Zhu T."/>
            <person name="Keshari N."/>
            <person name="Lu X."/>
        </authorList>
    </citation>
    <scope>NUCLEOTIDE SEQUENCE</scope>
    <source>
        <strain evidence="2">NK1-12</strain>
    </source>
</reference>
<organism evidence="2">
    <name type="scientific">Leptolyngbya sp. NK1-12</name>
    <dbReference type="NCBI Taxonomy" id="2547451"/>
    <lineage>
        <taxon>Bacteria</taxon>
        <taxon>Bacillati</taxon>
        <taxon>Cyanobacteriota</taxon>
        <taxon>Cyanophyceae</taxon>
        <taxon>Leptolyngbyales</taxon>
        <taxon>Leptolyngbyaceae</taxon>
        <taxon>Leptolyngbya group</taxon>
        <taxon>Leptolyngbya</taxon>
    </lineage>
</organism>
<dbReference type="InterPro" id="IPR050744">
    <property type="entry name" value="AI-2_Isomerase_LsrG"/>
</dbReference>
<name>A0AA97AL02_9CYAN</name>
<dbReference type="PANTHER" id="PTHR33336:SF3">
    <property type="entry name" value="ABM DOMAIN-CONTAINING PROTEIN"/>
    <property type="match status" value="1"/>
</dbReference>
<dbReference type="PANTHER" id="PTHR33336">
    <property type="entry name" value="QUINOL MONOOXYGENASE YGIN-RELATED"/>
    <property type="match status" value="1"/>
</dbReference>
<dbReference type="AlphaFoldDB" id="A0AA97AL02"/>
<keyword evidence="2" id="KW-0560">Oxidoreductase</keyword>
<proteinExistence type="predicted"/>
<dbReference type="RefSeq" id="WP_316429750.1">
    <property type="nucleotide sequence ID" value="NZ_CP053586.1"/>
</dbReference>
<dbReference type="Gene3D" id="3.30.70.100">
    <property type="match status" value="1"/>
</dbReference>
<accession>A0AA97AL02</accession>
<dbReference type="GO" id="GO:0004497">
    <property type="term" value="F:monooxygenase activity"/>
    <property type="evidence" value="ECO:0007669"/>
    <property type="project" value="UniProtKB-KW"/>
</dbReference>
<keyword evidence="2" id="KW-0503">Monooxygenase</keyword>
<sequence length="105" mass="11729">MSNSPLTSPFTILAHIKAKPGLEARMQQDLVSLLAPTRAESGCITFDLLKDTNDPTVFVLYENWKDQAALDAHFQQPYVKRVLQAYEETLAEPIEVLSLAKIEPS</sequence>
<evidence type="ECO:0000259" key="1">
    <source>
        <dbReference type="PROSITE" id="PS51725"/>
    </source>
</evidence>